<keyword evidence="7" id="KW-0539">Nucleus</keyword>
<dbReference type="Proteomes" id="UP000694941">
    <property type="component" value="Unplaced"/>
</dbReference>
<dbReference type="GeneID" id="106465827"/>
<evidence type="ECO:0000256" key="11">
    <source>
        <dbReference type="SAM" id="MobiDB-lite"/>
    </source>
</evidence>
<gene>
    <name evidence="13" type="primary">LOC106465827</name>
</gene>
<proteinExistence type="predicted"/>
<evidence type="ECO:0000256" key="3">
    <source>
        <dbReference type="ARBA" id="ARBA00014066"/>
    </source>
</evidence>
<evidence type="ECO:0000256" key="5">
    <source>
        <dbReference type="ARBA" id="ARBA00022553"/>
    </source>
</evidence>
<evidence type="ECO:0000256" key="1">
    <source>
        <dbReference type="ARBA" id="ARBA00004210"/>
    </source>
</evidence>
<dbReference type="PANTHER" id="PTHR31638:SF3">
    <property type="entry name" value="DAZ-ASSOCIATED PROTEIN 2"/>
    <property type="match status" value="1"/>
</dbReference>
<evidence type="ECO:0000256" key="2">
    <source>
        <dbReference type="ARBA" id="ARBA00004324"/>
    </source>
</evidence>
<accession>A0ABM1T0S9</accession>
<keyword evidence="6" id="KW-0832">Ubl conjugation</keyword>
<evidence type="ECO:0000256" key="10">
    <source>
        <dbReference type="ARBA" id="ARBA00045449"/>
    </source>
</evidence>
<keyword evidence="5" id="KW-0597">Phosphoprotein</keyword>
<evidence type="ECO:0000256" key="7">
    <source>
        <dbReference type="ARBA" id="ARBA00023242"/>
    </source>
</evidence>
<organism evidence="12 13">
    <name type="scientific">Limulus polyphemus</name>
    <name type="common">Atlantic horseshoe crab</name>
    <dbReference type="NCBI Taxonomy" id="6850"/>
    <lineage>
        <taxon>Eukaryota</taxon>
        <taxon>Metazoa</taxon>
        <taxon>Ecdysozoa</taxon>
        <taxon>Arthropoda</taxon>
        <taxon>Chelicerata</taxon>
        <taxon>Merostomata</taxon>
        <taxon>Xiphosura</taxon>
        <taxon>Limulidae</taxon>
        <taxon>Limulus</taxon>
    </lineage>
</organism>
<comment type="function">
    <text evidence="10">In unstressed cells, promotes SIAH1-mediated polyubiquitination and degradation of the serine/threonine-protein kinase HIPK2, probably by acting as a loading factor that potentiates complex formation between HIPK2 and ubiquitin ligase SIAH1. In response to DNA damage, localizes to the nucleus following phosphorylation by HIPK2 and modulates the expression of a subset of TP53/p53 target genes by binding to TP53 at target gene promoters. This limits the expression of a number of cell death-mediating TP53 target genes, reducing DNA damage-induced cell death. Enhances the binding of transcription factor TCF7L2/TCF4, a Wnt signaling pathway effector, to the promoters of target genes. Plays a role in stress granule formation.</text>
</comment>
<keyword evidence="4" id="KW-0963">Cytoplasm</keyword>
<evidence type="ECO:0000256" key="4">
    <source>
        <dbReference type="ARBA" id="ARBA00022490"/>
    </source>
</evidence>
<dbReference type="InterPro" id="IPR022730">
    <property type="entry name" value="DAZ_assoc-2"/>
</dbReference>
<evidence type="ECO:0000256" key="6">
    <source>
        <dbReference type="ARBA" id="ARBA00022843"/>
    </source>
</evidence>
<dbReference type="RefSeq" id="XP_022249485.1">
    <property type="nucleotide sequence ID" value="XM_022393777.1"/>
</dbReference>
<protein>
    <recommendedName>
        <fullName evidence="3">DAZ-associated protein 2</fullName>
    </recommendedName>
    <alternativeName>
        <fullName evidence="8">Deleted in azoospermia-associated protein 2</fullName>
    </alternativeName>
    <alternativeName>
        <fullName evidence="9">Proline-rich transcript in brain protein</fullName>
    </alternativeName>
</protein>
<evidence type="ECO:0000256" key="9">
    <source>
        <dbReference type="ARBA" id="ARBA00034352"/>
    </source>
</evidence>
<feature type="region of interest" description="Disordered" evidence="11">
    <location>
        <begin position="1"/>
        <end position="26"/>
    </location>
</feature>
<keyword evidence="12" id="KW-1185">Reference proteome</keyword>
<sequence>MSSEKKEEYPGYGASNPTAPAYPQVAHHPSMSLPYPSYPGTAFTAANYLPSTPPTYIPAGSYATPVGPPIPYGARPIPHPYPHSNQRPVMNGRPLAQPYPQPTQRTVLSGVNPGGMSLYGYTANTLPAQYLQTVPSMYATRPGATVYLPAGYDPGARFDGHGMPVVPPAPPGVTPNAAQLAMMQGNSVMLGQQKSSYMTGGSSGGYTFW</sequence>
<dbReference type="PANTHER" id="PTHR31638">
    <property type="entry name" value="DAZ-ASSOCIATED PROTEIN 2"/>
    <property type="match status" value="1"/>
</dbReference>
<evidence type="ECO:0000313" key="12">
    <source>
        <dbReference type="Proteomes" id="UP000694941"/>
    </source>
</evidence>
<name>A0ABM1T0S9_LIMPO</name>
<comment type="subcellular location">
    <subcellularLocation>
        <location evidence="1">Cytoplasm</location>
        <location evidence="1">Stress granule</location>
    </subcellularLocation>
    <subcellularLocation>
        <location evidence="2">Nucleus speckle</location>
    </subcellularLocation>
</comment>
<dbReference type="Pfam" id="PF11029">
    <property type="entry name" value="DAZAP2"/>
    <property type="match status" value="1"/>
</dbReference>
<evidence type="ECO:0000313" key="13">
    <source>
        <dbReference type="RefSeq" id="XP_022249485.1"/>
    </source>
</evidence>
<evidence type="ECO:0000256" key="8">
    <source>
        <dbReference type="ARBA" id="ARBA00032174"/>
    </source>
</evidence>
<reference evidence="13" key="1">
    <citation type="submission" date="2025-08" db="UniProtKB">
        <authorList>
            <consortium name="RefSeq"/>
        </authorList>
    </citation>
    <scope>IDENTIFICATION</scope>
    <source>
        <tissue evidence="13">Muscle</tissue>
    </source>
</reference>